<dbReference type="Proteomes" id="UP000245771">
    <property type="component" value="Unassembled WGS sequence"/>
</dbReference>
<keyword evidence="4" id="KW-1185">Reference proteome</keyword>
<keyword evidence="2" id="KW-0732">Signal</keyword>
<feature type="compositionally biased region" description="Basic residues" evidence="1">
    <location>
        <begin position="226"/>
        <end position="238"/>
    </location>
</feature>
<gene>
    <name evidence="3" type="ORF">FA14DRAFT_175990</name>
</gene>
<evidence type="ECO:0000256" key="2">
    <source>
        <dbReference type="SAM" id="SignalP"/>
    </source>
</evidence>
<feature type="signal peptide" evidence="2">
    <location>
        <begin position="1"/>
        <end position="24"/>
    </location>
</feature>
<proteinExistence type="predicted"/>
<dbReference type="AlphaFoldDB" id="A0A316VM88"/>
<reference evidence="3 4" key="1">
    <citation type="journal article" date="2018" name="Mol. Biol. Evol.">
        <title>Broad Genomic Sampling Reveals a Smut Pathogenic Ancestry of the Fungal Clade Ustilaginomycotina.</title>
        <authorList>
            <person name="Kijpornyongpan T."/>
            <person name="Mondo S.J."/>
            <person name="Barry K."/>
            <person name="Sandor L."/>
            <person name="Lee J."/>
            <person name="Lipzen A."/>
            <person name="Pangilinan J."/>
            <person name="LaButti K."/>
            <person name="Hainaut M."/>
            <person name="Henrissat B."/>
            <person name="Grigoriev I.V."/>
            <person name="Spatafora J.W."/>
            <person name="Aime M.C."/>
        </authorList>
    </citation>
    <scope>NUCLEOTIDE SEQUENCE [LARGE SCALE GENOMIC DNA]</scope>
    <source>
        <strain evidence="3 4">MCA 3882</strain>
    </source>
</reference>
<dbReference type="RefSeq" id="XP_025356987.1">
    <property type="nucleotide sequence ID" value="XM_025500631.1"/>
</dbReference>
<dbReference type="InParanoid" id="A0A316VM88"/>
<name>A0A316VM88_9BASI</name>
<evidence type="ECO:0000256" key="1">
    <source>
        <dbReference type="SAM" id="MobiDB-lite"/>
    </source>
</evidence>
<dbReference type="EMBL" id="KZ819602">
    <property type="protein sequence ID" value="PWN36685.1"/>
    <property type="molecule type" value="Genomic_DNA"/>
</dbReference>
<dbReference type="GeneID" id="37022412"/>
<accession>A0A316VM88</accession>
<evidence type="ECO:0008006" key="5">
    <source>
        <dbReference type="Google" id="ProtNLM"/>
    </source>
</evidence>
<feature type="region of interest" description="Disordered" evidence="1">
    <location>
        <begin position="211"/>
        <end position="248"/>
    </location>
</feature>
<evidence type="ECO:0000313" key="3">
    <source>
        <dbReference type="EMBL" id="PWN36685.1"/>
    </source>
</evidence>
<feature type="chain" id="PRO_5016341626" description="Ribosomal RNA-processing protein 14/surfeit locus protein 6 C-terminal domain-containing protein" evidence="2">
    <location>
        <begin position="25"/>
        <end position="248"/>
    </location>
</feature>
<organism evidence="3 4">
    <name type="scientific">Meira miltonrushii</name>
    <dbReference type="NCBI Taxonomy" id="1280837"/>
    <lineage>
        <taxon>Eukaryota</taxon>
        <taxon>Fungi</taxon>
        <taxon>Dikarya</taxon>
        <taxon>Basidiomycota</taxon>
        <taxon>Ustilaginomycotina</taxon>
        <taxon>Exobasidiomycetes</taxon>
        <taxon>Exobasidiales</taxon>
        <taxon>Brachybasidiaceae</taxon>
        <taxon>Meira</taxon>
    </lineage>
</organism>
<feature type="compositionally biased region" description="Basic and acidic residues" evidence="1">
    <location>
        <begin position="213"/>
        <end position="225"/>
    </location>
</feature>
<sequence>MRGISSSLLYLGIILRLPSMTCQTSENGWSEPSPKKFSELDWDKFDHLYDIGQTRPDVRSTPPPELSKEAHLALSMLDHNNDSPTTKGKTVETLTIGKMKYRQFKAREQKKLETMSKPERDAYFDQKKAKYREDSRKRRAKIGHRIQGAQSYSKLKKLVDTNSATSEQVEKLKKIKENNRNARRRWRVAQKERIKQVRTYKKEGTLTPEQAEELGKYEKNLEKMRKSSQRARDRKKALKTQAKERNDA</sequence>
<evidence type="ECO:0000313" key="4">
    <source>
        <dbReference type="Proteomes" id="UP000245771"/>
    </source>
</evidence>
<protein>
    <recommendedName>
        <fullName evidence="5">Ribosomal RNA-processing protein 14/surfeit locus protein 6 C-terminal domain-containing protein</fullName>
    </recommendedName>
</protein>